<feature type="signal peptide" evidence="2">
    <location>
        <begin position="1"/>
        <end position="18"/>
    </location>
</feature>
<name>A0A9N9TY35_PHYSR</name>
<proteinExistence type="predicted"/>
<keyword evidence="2" id="KW-0732">Signal</keyword>
<accession>A0A9N9TY35</accession>
<gene>
    <name evidence="3" type="ORF">PHYEVI_LOCUS10381</name>
</gene>
<keyword evidence="1" id="KW-1133">Transmembrane helix</keyword>
<dbReference type="Proteomes" id="UP001153712">
    <property type="component" value="Chromosome 7"/>
</dbReference>
<evidence type="ECO:0000313" key="3">
    <source>
        <dbReference type="EMBL" id="CAG9864124.1"/>
    </source>
</evidence>
<feature type="chain" id="PRO_5040476736" evidence="2">
    <location>
        <begin position="19"/>
        <end position="173"/>
    </location>
</feature>
<feature type="transmembrane region" description="Helical" evidence="1">
    <location>
        <begin position="142"/>
        <end position="163"/>
    </location>
</feature>
<sequence length="173" mass="19505">MKCCEVIDLELLLLGVIALAGESASETQTPHKTKQAAEKLHDLWCFKCDTMLNGDKCLDLEGNDTYMHHKCSKEQRKCQVRRISMSTSTDEVTGKPKLWLLQRNCSESCEPGCIVIGERTKLHSCITCCDERNYCNDGSGAATLPIINIQYLFLFVFALLGFCTHEIPLRLNR</sequence>
<protein>
    <submittedName>
        <fullName evidence="3">Uncharacterized protein</fullName>
    </submittedName>
</protein>
<dbReference type="EMBL" id="OU900100">
    <property type="protein sequence ID" value="CAG9864124.1"/>
    <property type="molecule type" value="Genomic_DNA"/>
</dbReference>
<keyword evidence="1" id="KW-0812">Transmembrane</keyword>
<evidence type="ECO:0000256" key="2">
    <source>
        <dbReference type="SAM" id="SignalP"/>
    </source>
</evidence>
<dbReference type="OrthoDB" id="6415465at2759"/>
<keyword evidence="1" id="KW-0472">Membrane</keyword>
<evidence type="ECO:0000313" key="4">
    <source>
        <dbReference type="Proteomes" id="UP001153712"/>
    </source>
</evidence>
<reference evidence="3" key="1">
    <citation type="submission" date="2022-01" db="EMBL/GenBank/DDBJ databases">
        <authorList>
            <person name="King R."/>
        </authorList>
    </citation>
    <scope>NUCLEOTIDE SEQUENCE</scope>
</reference>
<evidence type="ECO:0000256" key="1">
    <source>
        <dbReference type="SAM" id="Phobius"/>
    </source>
</evidence>
<organism evidence="3 4">
    <name type="scientific">Phyllotreta striolata</name>
    <name type="common">Striped flea beetle</name>
    <name type="synonym">Crioceris striolata</name>
    <dbReference type="NCBI Taxonomy" id="444603"/>
    <lineage>
        <taxon>Eukaryota</taxon>
        <taxon>Metazoa</taxon>
        <taxon>Ecdysozoa</taxon>
        <taxon>Arthropoda</taxon>
        <taxon>Hexapoda</taxon>
        <taxon>Insecta</taxon>
        <taxon>Pterygota</taxon>
        <taxon>Neoptera</taxon>
        <taxon>Endopterygota</taxon>
        <taxon>Coleoptera</taxon>
        <taxon>Polyphaga</taxon>
        <taxon>Cucujiformia</taxon>
        <taxon>Chrysomeloidea</taxon>
        <taxon>Chrysomelidae</taxon>
        <taxon>Galerucinae</taxon>
        <taxon>Alticini</taxon>
        <taxon>Phyllotreta</taxon>
    </lineage>
</organism>
<dbReference type="AlphaFoldDB" id="A0A9N9TY35"/>
<keyword evidence="4" id="KW-1185">Reference proteome</keyword>